<gene>
    <name evidence="4" type="ORF">OFY01_23720</name>
</gene>
<dbReference type="SUPFAM" id="SSF56059">
    <property type="entry name" value="Glutathione synthetase ATP-binding domain-like"/>
    <property type="match status" value="1"/>
</dbReference>
<evidence type="ECO:0000313" key="4">
    <source>
        <dbReference type="EMBL" id="MCX3062710.1"/>
    </source>
</evidence>
<evidence type="ECO:0000259" key="3">
    <source>
        <dbReference type="PROSITE" id="PS50975"/>
    </source>
</evidence>
<feature type="compositionally biased region" description="Low complexity" evidence="2">
    <location>
        <begin position="446"/>
        <end position="460"/>
    </location>
</feature>
<evidence type="ECO:0000256" key="1">
    <source>
        <dbReference type="PROSITE-ProRule" id="PRU00409"/>
    </source>
</evidence>
<keyword evidence="1" id="KW-0067">ATP-binding</keyword>
<dbReference type="Proteomes" id="UP001163064">
    <property type="component" value="Unassembled WGS sequence"/>
</dbReference>
<dbReference type="EMBL" id="JAPHNL010000280">
    <property type="protein sequence ID" value="MCX3062710.1"/>
    <property type="molecule type" value="Genomic_DNA"/>
</dbReference>
<feature type="domain" description="ATP-grasp" evidence="3">
    <location>
        <begin position="128"/>
        <end position="340"/>
    </location>
</feature>
<keyword evidence="1" id="KW-0547">Nucleotide-binding</keyword>
<evidence type="ECO:0000313" key="5">
    <source>
        <dbReference type="Proteomes" id="UP001163064"/>
    </source>
</evidence>
<proteinExistence type="predicted"/>
<accession>A0ABT3U384</accession>
<protein>
    <submittedName>
        <fullName evidence="4">ATP-grasp domain-containing protein</fullName>
    </submittedName>
</protein>
<dbReference type="RefSeq" id="WP_266603124.1">
    <property type="nucleotide sequence ID" value="NZ_JAPHNL010000280.1"/>
</dbReference>
<dbReference type="InterPro" id="IPR011761">
    <property type="entry name" value="ATP-grasp"/>
</dbReference>
<comment type="caution">
    <text evidence="4">The sequence shown here is derived from an EMBL/GenBank/DDBJ whole genome shotgun (WGS) entry which is preliminary data.</text>
</comment>
<name>A0ABT3U384_9ACTN</name>
<dbReference type="PROSITE" id="PS50975">
    <property type="entry name" value="ATP_GRASP"/>
    <property type="match status" value="1"/>
</dbReference>
<evidence type="ECO:0000256" key="2">
    <source>
        <dbReference type="SAM" id="MobiDB-lite"/>
    </source>
</evidence>
<feature type="compositionally biased region" description="Low complexity" evidence="2">
    <location>
        <begin position="411"/>
        <end position="440"/>
    </location>
</feature>
<organism evidence="4 5">
    <name type="scientific">Streptomyces beihaiensis</name>
    <dbReference type="NCBI Taxonomy" id="2984495"/>
    <lineage>
        <taxon>Bacteria</taxon>
        <taxon>Bacillati</taxon>
        <taxon>Actinomycetota</taxon>
        <taxon>Actinomycetes</taxon>
        <taxon>Kitasatosporales</taxon>
        <taxon>Streptomycetaceae</taxon>
        <taxon>Streptomyces</taxon>
    </lineage>
</organism>
<feature type="region of interest" description="Disordered" evidence="2">
    <location>
        <begin position="411"/>
        <end position="467"/>
    </location>
</feature>
<dbReference type="Gene3D" id="3.30.470.20">
    <property type="entry name" value="ATP-grasp fold, B domain"/>
    <property type="match status" value="1"/>
</dbReference>
<sequence length="467" mass="48949">MLDPCVPVVLLRLDPNPYHHGTLGAARSLGRRGVEVHLVADAGGGPVARSRYVTRLHAPPPPGAPDPDVLAALRRTAAQLDRPAVLIPMDDAGAVAVSRLRAPLSERYLLPRQPEHVAEQVADKSALPDLCRRTGIAHPATVLPADEREAYAGSARLGSPGVPVVAKWSRPWRLPQGSGLRSTSLLASPDEARELFLRGHGCGAGLLLQKYLAAGPGHDWFVHGYVDRHGVLRGGGVGGKRLAWPRGAGLTAVGRWTPVPELEAMAGRLVAALGYRGIFDLDFRVDAGTGRSCLLDFNPRPGAQFRLFADGTDGRGGRSGRGARSGGGLDVVRAQYADLTGQPVPDGRPLPGRTFVVENYAPLSALRLAPRSFAAREFAWWAPDDPAPARALAAEWPGHAARRLLRRAPDALDTPATPGIPAAPADPTDPTEPTNPADPADPADPTEPAAAAAGATGTAAADRKASC</sequence>
<keyword evidence="5" id="KW-1185">Reference proteome</keyword>
<reference evidence="4" key="1">
    <citation type="submission" date="2022-10" db="EMBL/GenBank/DDBJ databases">
        <title>Streptomyces beihaiensis sp. nov., a chitin degrading actinobacterium, isolated from shrimp pond soil.</title>
        <authorList>
            <person name="Xie J."/>
            <person name="Shen N."/>
        </authorList>
    </citation>
    <scope>NUCLEOTIDE SEQUENCE</scope>
    <source>
        <strain evidence="4">GXMU-J5</strain>
    </source>
</reference>